<feature type="region of interest" description="Disordered" evidence="1">
    <location>
        <begin position="92"/>
        <end position="111"/>
    </location>
</feature>
<dbReference type="Proteomes" id="UP000316079">
    <property type="component" value="Unassembled WGS sequence"/>
</dbReference>
<organism evidence="2 3">
    <name type="scientific">Danionella cerebrum</name>
    <dbReference type="NCBI Taxonomy" id="2873325"/>
    <lineage>
        <taxon>Eukaryota</taxon>
        <taxon>Metazoa</taxon>
        <taxon>Chordata</taxon>
        <taxon>Craniata</taxon>
        <taxon>Vertebrata</taxon>
        <taxon>Euteleostomi</taxon>
        <taxon>Actinopterygii</taxon>
        <taxon>Neopterygii</taxon>
        <taxon>Teleostei</taxon>
        <taxon>Ostariophysi</taxon>
        <taxon>Cypriniformes</taxon>
        <taxon>Danionidae</taxon>
        <taxon>Danioninae</taxon>
        <taxon>Danionella</taxon>
    </lineage>
</organism>
<dbReference type="EMBL" id="SRMA01025838">
    <property type="protein sequence ID" value="TRY90610.1"/>
    <property type="molecule type" value="Genomic_DNA"/>
</dbReference>
<reference evidence="2 3" key="1">
    <citation type="journal article" date="2019" name="Sci. Data">
        <title>Hybrid genome assembly and annotation of Danionella translucida.</title>
        <authorList>
            <person name="Kadobianskyi M."/>
            <person name="Schulze L."/>
            <person name="Schuelke M."/>
            <person name="Judkewitz B."/>
        </authorList>
    </citation>
    <scope>NUCLEOTIDE SEQUENCE [LARGE SCALE GENOMIC DNA]</scope>
    <source>
        <strain evidence="2 3">Bolton</strain>
    </source>
</reference>
<evidence type="ECO:0000313" key="3">
    <source>
        <dbReference type="Proteomes" id="UP000316079"/>
    </source>
</evidence>
<proteinExistence type="predicted"/>
<comment type="caution">
    <text evidence="2">The sequence shown here is derived from an EMBL/GenBank/DDBJ whole genome shotgun (WGS) entry which is preliminary data.</text>
</comment>
<name>A0A553QKU3_9TELE</name>
<evidence type="ECO:0000313" key="2">
    <source>
        <dbReference type="EMBL" id="TRY90610.1"/>
    </source>
</evidence>
<keyword evidence="3" id="KW-1185">Reference proteome</keyword>
<dbReference type="OrthoDB" id="10038475at2759"/>
<gene>
    <name evidence="2" type="ORF">DNTS_034651</name>
</gene>
<sequence length="195" mass="22333">MDSSSVSGRSRGKIWTRGGRRAVVFAERHCGTFAMLEERASHRAPGLPASLLALGRSESAVNGSMCGRNAFVIYPELSVSARSRMYNINHSERRGEERRGEERRGEESRCKRLKGEERRGEEWSGVEWRGEERRGEERRGEERRGWHHDACTCSPHARMFGLFLQLEDSRSCGRHFLHAALARRSPSSLRDNYSR</sequence>
<accession>A0A553QKU3</accession>
<dbReference type="AlphaFoldDB" id="A0A553QKU3"/>
<protein>
    <submittedName>
        <fullName evidence="2">Uncharacterized protein</fullName>
    </submittedName>
</protein>
<evidence type="ECO:0000256" key="1">
    <source>
        <dbReference type="SAM" id="MobiDB-lite"/>
    </source>
</evidence>